<dbReference type="Gene3D" id="3.40.50.970">
    <property type="match status" value="1"/>
</dbReference>
<dbReference type="Pfam" id="PF02779">
    <property type="entry name" value="Transket_pyr"/>
    <property type="match status" value="1"/>
</dbReference>
<dbReference type="GO" id="GO:0016740">
    <property type="term" value="F:transferase activity"/>
    <property type="evidence" value="ECO:0007669"/>
    <property type="project" value="UniProtKB-KW"/>
</dbReference>
<keyword evidence="4" id="KW-0786">Thiamine pyrophosphate</keyword>
<dbReference type="SUPFAM" id="SSF52518">
    <property type="entry name" value="Thiamin diphosphate-binding fold (THDP-binding)"/>
    <property type="match status" value="1"/>
</dbReference>
<dbReference type="PROSITE" id="PS00802">
    <property type="entry name" value="TRANSKETOLASE_2"/>
    <property type="match status" value="1"/>
</dbReference>
<accession>A0A833NS02</accession>
<dbReference type="InterPro" id="IPR033248">
    <property type="entry name" value="Transketolase_C"/>
</dbReference>
<protein>
    <submittedName>
        <fullName evidence="6">Transketolase</fullName>
    </submittedName>
</protein>
<dbReference type="PANTHER" id="PTHR43825">
    <property type="entry name" value="PYRUVATE DEHYDROGENASE E1 COMPONENT"/>
    <property type="match status" value="1"/>
</dbReference>
<evidence type="ECO:0000256" key="4">
    <source>
        <dbReference type="ARBA" id="ARBA00023052"/>
    </source>
</evidence>
<dbReference type="InterPro" id="IPR020826">
    <property type="entry name" value="Transketolase_BS"/>
</dbReference>
<evidence type="ECO:0000256" key="3">
    <source>
        <dbReference type="ARBA" id="ARBA00022679"/>
    </source>
</evidence>
<dbReference type="AlphaFoldDB" id="A0A833NS02"/>
<comment type="cofactor">
    <cofactor evidence="1">
        <name>thiamine diphosphate</name>
        <dbReference type="ChEBI" id="CHEBI:58937"/>
    </cofactor>
</comment>
<keyword evidence="3" id="KW-0808">Transferase</keyword>
<dbReference type="SUPFAM" id="SSF52922">
    <property type="entry name" value="TK C-terminal domain-like"/>
    <property type="match status" value="1"/>
</dbReference>
<dbReference type="InterPro" id="IPR005475">
    <property type="entry name" value="Transketolase-like_Pyr-bd"/>
</dbReference>
<dbReference type="Proteomes" id="UP000488506">
    <property type="component" value="Unassembled WGS sequence"/>
</dbReference>
<sequence>MKNKAATRDAYGKTLAELGKINNNIVVLDADLAASTKTGIFAKEFPERFFDMGVAEQDMISTAAGLAACGKIAFASTFAVFGSGRAWEQVRMSLAYTRLNVKVVVTHAGITTGEDGASHQANEDIAIMRVLPNMTVIVPADYIEACKVIKAAVDFHGPMYIRLSRIATPIVYENKDYNYKIGQGIVLKEGKDAVVFACGIMVAIALEAAEALKSEGISTKVVNIHTIKPLDKELIISSAKETGAVVCAEEHSIIGGLGGAVAEVLSENHATPIERVGINDVFGESGKPDELLEKYGLTAGHIISSVKHVISRKK</sequence>
<reference evidence="6 7" key="1">
    <citation type="submission" date="2019-12" db="EMBL/GenBank/DDBJ databases">
        <authorList>
            <person name="Wolfe R."/>
            <person name="Danczak R."/>
            <person name="Wilkins M."/>
        </authorList>
    </citation>
    <scope>NUCLEOTIDE SEQUENCE [LARGE SCALE GENOMIC DNA]</scope>
    <source>
        <strain evidence="6">X2_MaxBin.013</strain>
    </source>
</reference>
<dbReference type="Pfam" id="PF02780">
    <property type="entry name" value="Transketolase_C"/>
    <property type="match status" value="1"/>
</dbReference>
<evidence type="ECO:0000313" key="7">
    <source>
        <dbReference type="Proteomes" id="UP000488506"/>
    </source>
</evidence>
<dbReference type="Gene3D" id="3.40.50.920">
    <property type="match status" value="1"/>
</dbReference>
<dbReference type="PANTHER" id="PTHR43825:SF1">
    <property type="entry name" value="TRANSKETOLASE-LIKE PYRIMIDINE-BINDING DOMAIN-CONTAINING PROTEIN"/>
    <property type="match status" value="1"/>
</dbReference>
<evidence type="ECO:0000256" key="1">
    <source>
        <dbReference type="ARBA" id="ARBA00001964"/>
    </source>
</evidence>
<dbReference type="SMART" id="SM00861">
    <property type="entry name" value="Transket_pyr"/>
    <property type="match status" value="1"/>
</dbReference>
<dbReference type="FunFam" id="3.40.50.970:FF:000129">
    <property type="entry name" value="Transketolase"/>
    <property type="match status" value="1"/>
</dbReference>
<name>A0A833NS02_UNCSA</name>
<evidence type="ECO:0000256" key="2">
    <source>
        <dbReference type="ARBA" id="ARBA00007131"/>
    </source>
</evidence>
<dbReference type="InterPro" id="IPR009014">
    <property type="entry name" value="Transketo_C/PFOR_II"/>
</dbReference>
<gene>
    <name evidence="6" type="ORF">FD145_824</name>
</gene>
<dbReference type="InterPro" id="IPR051157">
    <property type="entry name" value="PDH/Transketolase"/>
</dbReference>
<comment type="caution">
    <text evidence="6">The sequence shown here is derived from an EMBL/GenBank/DDBJ whole genome shotgun (WGS) entry which is preliminary data.</text>
</comment>
<feature type="domain" description="Transketolase-like pyrimidine-binding" evidence="5">
    <location>
        <begin position="5"/>
        <end position="170"/>
    </location>
</feature>
<dbReference type="EMBL" id="WPAF01000011">
    <property type="protein sequence ID" value="KAF0134181.1"/>
    <property type="molecule type" value="Genomic_DNA"/>
</dbReference>
<dbReference type="CDD" id="cd07033">
    <property type="entry name" value="TPP_PYR_DXS_TK_like"/>
    <property type="match status" value="1"/>
</dbReference>
<evidence type="ECO:0000259" key="5">
    <source>
        <dbReference type="SMART" id="SM00861"/>
    </source>
</evidence>
<comment type="similarity">
    <text evidence="2">Belongs to the transketolase family.</text>
</comment>
<dbReference type="InterPro" id="IPR029061">
    <property type="entry name" value="THDP-binding"/>
</dbReference>
<organism evidence="6 7">
    <name type="scientific">Candidatus Saganbacteria bacterium</name>
    <dbReference type="NCBI Taxonomy" id="2575572"/>
    <lineage>
        <taxon>Bacteria</taxon>
        <taxon>Bacillati</taxon>
        <taxon>Saganbacteria</taxon>
    </lineage>
</organism>
<proteinExistence type="inferred from homology"/>
<evidence type="ECO:0000313" key="6">
    <source>
        <dbReference type="EMBL" id="KAF0134181.1"/>
    </source>
</evidence>